<keyword evidence="7" id="KW-0812">Transmembrane</keyword>
<keyword evidence="2" id="KW-1003">Cell membrane</keyword>
<dbReference type="GO" id="GO:0051536">
    <property type="term" value="F:iron-sulfur cluster binding"/>
    <property type="evidence" value="ECO:0007669"/>
    <property type="project" value="UniProtKB-KW"/>
</dbReference>
<sequence length="429" mass="48411">MLKQPWYPGIIVWPTFFIFGFIVYQLLFGPDAAHDNFGTAATWVLWWPLIPLIFLLLGRFWCAICPFATLSDLVQKVVGLNGPVPKFLKKYGIWLIDFFFILITWADHVWGIVESPWGSGILLLMLVTGVVISGAFWERRTWCRYLCFLGGLSSNYARAGAVELRATPDICKDCKTASCFKGNGKVPGCPMFEFPRTMDTNARCNYCGYCVKSCPNDSIQVSLRVPTRELWFIRKPSFEESFLAIVIVGIVFIQNITMLDVWGKMLAFLENLTGTSNYAVIFTIAFLIAMGSTVALLFITSFFAKKTESTTVNFARFGYALIPLDLAGHLAHNLFHLLAEGKSIFYTFIALFTEMPEGSPALVSNDVIQLLQFALIGLGVLGSIYTVYRIAKYNYQDDFKRPFLVHTILVILLGILNIYLFTLPMMSRM</sequence>
<feature type="transmembrane region" description="Helical" evidence="7">
    <location>
        <begin position="279"/>
        <end position="304"/>
    </location>
</feature>
<dbReference type="InterPro" id="IPR017900">
    <property type="entry name" value="4Fe4S_Fe_S_CS"/>
</dbReference>
<feature type="transmembrane region" description="Helical" evidence="7">
    <location>
        <begin position="47"/>
        <end position="70"/>
    </location>
</feature>
<organism evidence="9 10">
    <name type="scientific">Thermanaerosceptrum fracticalcis</name>
    <dbReference type="NCBI Taxonomy" id="1712410"/>
    <lineage>
        <taxon>Bacteria</taxon>
        <taxon>Bacillati</taxon>
        <taxon>Bacillota</taxon>
        <taxon>Clostridia</taxon>
        <taxon>Eubacteriales</taxon>
        <taxon>Peptococcaceae</taxon>
        <taxon>Thermanaerosceptrum</taxon>
    </lineage>
</organism>
<keyword evidence="6 7" id="KW-0472">Membrane</keyword>
<dbReference type="Pfam" id="PF00037">
    <property type="entry name" value="Fer4"/>
    <property type="match status" value="1"/>
</dbReference>
<accession>A0A7G6E8J2</accession>
<evidence type="ECO:0000256" key="4">
    <source>
        <dbReference type="ARBA" id="ARBA00023004"/>
    </source>
</evidence>
<dbReference type="PANTHER" id="PTHR30224:SF4">
    <property type="entry name" value="ELECTRON TRANSPORT PROTEIN YCCM-RELATED"/>
    <property type="match status" value="1"/>
</dbReference>
<dbReference type="EMBL" id="CP045798">
    <property type="protein sequence ID" value="QNB48396.1"/>
    <property type="molecule type" value="Genomic_DNA"/>
</dbReference>
<evidence type="ECO:0000313" key="10">
    <source>
        <dbReference type="Proteomes" id="UP000515847"/>
    </source>
</evidence>
<feature type="domain" description="4Fe-4S ferredoxin-type" evidence="8">
    <location>
        <begin position="194"/>
        <end position="224"/>
    </location>
</feature>
<feature type="transmembrane region" description="Helical" evidence="7">
    <location>
        <begin position="403"/>
        <end position="423"/>
    </location>
</feature>
<keyword evidence="7" id="KW-1133">Transmembrane helix</keyword>
<dbReference type="Proteomes" id="UP000515847">
    <property type="component" value="Chromosome"/>
</dbReference>
<proteinExistence type="predicted"/>
<evidence type="ECO:0000256" key="5">
    <source>
        <dbReference type="ARBA" id="ARBA00023014"/>
    </source>
</evidence>
<dbReference type="GO" id="GO:0046872">
    <property type="term" value="F:metal ion binding"/>
    <property type="evidence" value="ECO:0007669"/>
    <property type="project" value="UniProtKB-KW"/>
</dbReference>
<evidence type="ECO:0000256" key="3">
    <source>
        <dbReference type="ARBA" id="ARBA00022723"/>
    </source>
</evidence>
<dbReference type="PROSITE" id="PS51379">
    <property type="entry name" value="4FE4S_FER_2"/>
    <property type="match status" value="1"/>
</dbReference>
<evidence type="ECO:0000256" key="7">
    <source>
        <dbReference type="SAM" id="Phobius"/>
    </source>
</evidence>
<keyword evidence="3" id="KW-0479">Metal-binding</keyword>
<evidence type="ECO:0000259" key="8">
    <source>
        <dbReference type="PROSITE" id="PS51379"/>
    </source>
</evidence>
<keyword evidence="4" id="KW-0408">Iron</keyword>
<dbReference type="AlphaFoldDB" id="A0A7G6E8J2"/>
<evidence type="ECO:0000256" key="6">
    <source>
        <dbReference type="ARBA" id="ARBA00023136"/>
    </source>
</evidence>
<keyword evidence="5" id="KW-0411">Iron-sulfur</keyword>
<comment type="subcellular location">
    <subcellularLocation>
        <location evidence="1">Cell membrane</location>
    </subcellularLocation>
</comment>
<dbReference type="Pfam" id="PF12801">
    <property type="entry name" value="Fer4_5"/>
    <property type="match status" value="2"/>
</dbReference>
<feature type="transmembrane region" description="Helical" evidence="7">
    <location>
        <begin position="7"/>
        <end position="27"/>
    </location>
</feature>
<dbReference type="GO" id="GO:0005886">
    <property type="term" value="C:plasma membrane"/>
    <property type="evidence" value="ECO:0007669"/>
    <property type="project" value="UniProtKB-SubCell"/>
</dbReference>
<evidence type="ECO:0000256" key="2">
    <source>
        <dbReference type="ARBA" id="ARBA00022475"/>
    </source>
</evidence>
<dbReference type="PANTHER" id="PTHR30224">
    <property type="entry name" value="ELECTRON TRANSPORT PROTEIN"/>
    <property type="match status" value="1"/>
</dbReference>
<dbReference type="PROSITE" id="PS00198">
    <property type="entry name" value="4FE4S_FER_1"/>
    <property type="match status" value="1"/>
</dbReference>
<dbReference type="InterPro" id="IPR017896">
    <property type="entry name" value="4Fe4S_Fe-S-bd"/>
</dbReference>
<feature type="transmembrane region" description="Helical" evidence="7">
    <location>
        <begin position="117"/>
        <end position="137"/>
    </location>
</feature>
<evidence type="ECO:0000256" key="1">
    <source>
        <dbReference type="ARBA" id="ARBA00004236"/>
    </source>
</evidence>
<name>A0A7G6E8J2_THEFR</name>
<dbReference type="SUPFAM" id="SSF54862">
    <property type="entry name" value="4Fe-4S ferredoxins"/>
    <property type="match status" value="1"/>
</dbReference>
<dbReference type="KEGG" id="tfr:BR63_10810"/>
<dbReference type="OrthoDB" id="9771372at2"/>
<reference evidence="9 10" key="1">
    <citation type="journal article" date="2019" name="Front. Microbiol.">
        <title>Thermoanaerosceptrum fracticalcis gen. nov. sp. nov., a Novel Fumarate-Fermenting Microorganism From a Deep Fractured Carbonate Aquifer of the US Great Basin.</title>
        <authorList>
            <person name="Hamilton-Brehm S.D."/>
            <person name="Stewart L.E."/>
            <person name="Zavarin M."/>
            <person name="Caldwell M."/>
            <person name="Lawson P.A."/>
            <person name="Onstott T.C."/>
            <person name="Grzymski J."/>
            <person name="Neveux I."/>
            <person name="Lollar B.S."/>
            <person name="Russell C.E."/>
            <person name="Moser D.P."/>
        </authorList>
    </citation>
    <scope>NUCLEOTIDE SEQUENCE [LARGE SCALE GENOMIC DNA]</scope>
    <source>
        <strain evidence="9 10">DRI-13</strain>
    </source>
</reference>
<protein>
    <submittedName>
        <fullName evidence="9">4Fe-4S binding protein</fullName>
    </submittedName>
</protein>
<evidence type="ECO:0000313" key="9">
    <source>
        <dbReference type="EMBL" id="QNB48396.1"/>
    </source>
</evidence>
<feature type="transmembrane region" description="Helical" evidence="7">
    <location>
        <begin position="316"/>
        <end position="338"/>
    </location>
</feature>
<keyword evidence="10" id="KW-1185">Reference proteome</keyword>
<gene>
    <name evidence="9" type="ORF">BR63_10810</name>
</gene>
<feature type="transmembrane region" description="Helical" evidence="7">
    <location>
        <begin position="370"/>
        <end position="391"/>
    </location>
</feature>
<feature type="transmembrane region" description="Helical" evidence="7">
    <location>
        <begin position="241"/>
        <end position="259"/>
    </location>
</feature>
<dbReference type="InterPro" id="IPR052378">
    <property type="entry name" value="NosR_regulator"/>
</dbReference>
<feature type="transmembrane region" description="Helical" evidence="7">
    <location>
        <begin position="91"/>
        <end position="111"/>
    </location>
</feature>